<feature type="domain" description="Penicillin-binding protein transpeptidase" evidence="25">
    <location>
        <begin position="430"/>
        <end position="668"/>
    </location>
</feature>
<dbReference type="Pfam" id="PF00912">
    <property type="entry name" value="Transgly"/>
    <property type="match status" value="1"/>
</dbReference>
<evidence type="ECO:0000256" key="21">
    <source>
        <dbReference type="ARBA" id="ARBA00049902"/>
    </source>
</evidence>
<evidence type="ECO:0000256" key="10">
    <source>
        <dbReference type="ARBA" id="ARBA00022676"/>
    </source>
</evidence>
<keyword evidence="12" id="KW-0378">Hydrolase</keyword>
<dbReference type="PIRSF" id="PIRSF002799">
    <property type="entry name" value="PBP_1b"/>
    <property type="match status" value="1"/>
</dbReference>
<protein>
    <recommendedName>
        <fullName evidence="6 22">Penicillin-binding protein 1B</fullName>
        <shortName evidence="23">PBP-1b</shortName>
        <shortName evidence="23">PBP1b</shortName>
    </recommendedName>
    <alternativeName>
        <fullName evidence="19 23">Murein polymerase</fullName>
    </alternativeName>
</protein>
<keyword evidence="17" id="KW-0511">Multifunctional enzyme</keyword>
<keyword evidence="13 23" id="KW-0133">Cell shape</keyword>
<keyword evidence="10 23" id="KW-0328">Glycosyltransferase</keyword>
<keyword evidence="15 24" id="KW-0472">Membrane</keyword>
<reference evidence="29" key="1">
    <citation type="journal article" date="2019" name="Int. J. Syst. Evol. Microbiol.">
        <title>The Global Catalogue of Microorganisms (GCM) 10K type strain sequencing project: providing services to taxonomists for standard genome sequencing and annotation.</title>
        <authorList>
            <consortium name="The Broad Institute Genomics Platform"/>
            <consortium name="The Broad Institute Genome Sequencing Center for Infectious Disease"/>
            <person name="Wu L."/>
            <person name="Ma J."/>
        </authorList>
    </citation>
    <scope>NUCLEOTIDE SEQUENCE [LARGE SCALE GENOMIC DNA]</scope>
    <source>
        <strain evidence="29">DT28</strain>
    </source>
</reference>
<comment type="catalytic activity">
    <reaction evidence="20">
        <text>Preferential cleavage: (Ac)2-L-Lys-D-Ala-|-D-Ala. Also transpeptidation of peptidyl-alanyl moieties that are N-acyl substituents of D-alanine.</text>
        <dbReference type="EC" id="3.4.16.4"/>
    </reaction>
</comment>
<dbReference type="Pfam" id="PF14814">
    <property type="entry name" value="UB2H"/>
    <property type="match status" value="1"/>
</dbReference>
<proteinExistence type="inferred from homology"/>
<sequence>MTEQTKKTPRTKKKQPAKTSGFGRYLMWLSIKLGLVVGLALTIYLIYLDSKITQLFSNHHYEVPAQVYARSLELKPGKNFSQQQLLKELELLRYRKVDKITGPGQYQAQGSQVVVYRRSAQFADGFDEQEVFTVSFGAGRVASVYDHQLKKQVNKARLEPQLIHHLVSQQQEDRELVALQDVPEKIRDALLTVEDRDFYQHHGVSLWSVLRAFWVNLQAGRTVQGGSTLTQQLAKNMYLTEDKKLIRKVNEALIALILDYRYSKDEILEAYLNEIFIGQFHNNAVHGFGLGSKFYFGKPLNELRPAEYALLIAMVKGPSYYDPRRFGARAKSRRDLVLKVLRDEQMLSGAEYQAAVEQPLAVIPMGQHLKAKAPAYLDAVKRELKHIIPDQDTLQSGLKIYTYMDPQAQQAAEEAVRQRLAKLQDKLEAAMVVTDYQAGAYKAIVGGRDVHFAGYNRALDARRQIGSIVKPVLYLQALSRPAQFSLATVLDDSPISLRTSQGPWAPKNFDKKFRGNVTLLQSLSESLNVPTVRLGLMLGLPALKTGLQQLGLERDVKLQPSAFLGAVELTPAEVAQMYQTIANKGKYQQLAAIEAITGPQSQAVYQRRNIVQQRVTEEADYLLQYAMQQATRSGTSKSLTSQFPGIRFAGKTGTSSDHRDSWFTGFDHETSITIWLGRDDNKAIGLTGGSGALTLFAQYFRLTPPNSLFRAVPVDITLGRFSAFSGLEVEDYCDNALILPKIITQLPLSDCD</sequence>
<keyword evidence="11 23" id="KW-0808">Transferase</keyword>
<keyword evidence="18 23" id="KW-0961">Cell wall biogenesis/degradation</keyword>
<evidence type="ECO:0000256" key="2">
    <source>
        <dbReference type="ARBA" id="ARBA00004236"/>
    </source>
</evidence>
<evidence type="ECO:0000256" key="17">
    <source>
        <dbReference type="ARBA" id="ARBA00023268"/>
    </source>
</evidence>
<evidence type="ECO:0000256" key="11">
    <source>
        <dbReference type="ARBA" id="ARBA00022679"/>
    </source>
</evidence>
<dbReference type="InterPro" id="IPR001460">
    <property type="entry name" value="PCN-bd_Tpept"/>
</dbReference>
<dbReference type="InterPro" id="IPR001264">
    <property type="entry name" value="Glyco_trans_51"/>
</dbReference>
<dbReference type="PANTHER" id="PTHR32282:SF11">
    <property type="entry name" value="PENICILLIN-BINDING PROTEIN 1B"/>
    <property type="match status" value="1"/>
</dbReference>
<comment type="similarity">
    <text evidence="5 23">In the N-terminal section; belongs to the glycosyltransferase 51 family.</text>
</comment>
<evidence type="ECO:0000256" key="3">
    <source>
        <dbReference type="ARBA" id="ARBA00004752"/>
    </source>
</evidence>
<evidence type="ECO:0000256" key="1">
    <source>
        <dbReference type="ARBA" id="ARBA00002624"/>
    </source>
</evidence>
<gene>
    <name evidence="28" type="primary">mrcB</name>
    <name evidence="28" type="ORF">ACFO3I_09105</name>
</gene>
<evidence type="ECO:0000256" key="16">
    <source>
        <dbReference type="ARBA" id="ARBA00023251"/>
    </source>
</evidence>
<keyword evidence="24" id="KW-1133">Transmembrane helix</keyword>
<dbReference type="RefSeq" id="WP_377333552.1">
    <property type="nucleotide sequence ID" value="NZ_JBHSGB010000009.1"/>
</dbReference>
<keyword evidence="9" id="KW-0645">Protease</keyword>
<comment type="similarity">
    <text evidence="4 23">In the C-terminal section; belongs to the transpeptidase family.</text>
</comment>
<dbReference type="InterPro" id="IPR036950">
    <property type="entry name" value="PBP_transglycosylase"/>
</dbReference>
<evidence type="ECO:0000256" key="5">
    <source>
        <dbReference type="ARBA" id="ARBA00007739"/>
    </source>
</evidence>
<keyword evidence="16" id="KW-0046">Antibiotic resistance</keyword>
<evidence type="ECO:0000256" key="18">
    <source>
        <dbReference type="ARBA" id="ARBA00023316"/>
    </source>
</evidence>
<evidence type="ECO:0000256" key="24">
    <source>
        <dbReference type="SAM" id="Phobius"/>
    </source>
</evidence>
<accession>A0ABV9JLV2</accession>
<keyword evidence="7" id="KW-1003">Cell membrane</keyword>
<comment type="catalytic activity">
    <reaction evidence="21">
        <text>[GlcNAc-(1-&gt;4)-Mur2Ac(oyl-L-Ala-gamma-D-Glu-L-Lys-D-Ala-D-Ala)](n)-di-trans,octa-cis-undecaprenyl diphosphate + beta-D-GlcNAc-(1-&gt;4)-Mur2Ac(oyl-L-Ala-gamma-D-Glu-L-Lys-D-Ala-D-Ala)-di-trans,octa-cis-undecaprenyl diphosphate = [GlcNAc-(1-&gt;4)-Mur2Ac(oyl-L-Ala-gamma-D-Glu-L-Lys-D-Ala-D-Ala)](n+1)-di-trans,octa-cis-undecaprenyl diphosphate + di-trans,octa-cis-undecaprenyl diphosphate + H(+)</text>
        <dbReference type="Rhea" id="RHEA:23708"/>
        <dbReference type="Rhea" id="RHEA-COMP:9602"/>
        <dbReference type="Rhea" id="RHEA-COMP:9603"/>
        <dbReference type="ChEBI" id="CHEBI:15378"/>
        <dbReference type="ChEBI" id="CHEBI:58405"/>
        <dbReference type="ChEBI" id="CHEBI:60033"/>
        <dbReference type="ChEBI" id="CHEBI:78435"/>
        <dbReference type="EC" id="2.4.99.28"/>
    </reaction>
</comment>
<dbReference type="Gene3D" id="3.30.2060.10">
    <property type="entry name" value="Penicillin-binding protein 1b domain"/>
    <property type="match status" value="1"/>
</dbReference>
<keyword evidence="14 23" id="KW-0573">Peptidoglycan synthesis</keyword>
<comment type="subcellular location">
    <subcellularLocation>
        <location evidence="2">Cell membrane</location>
    </subcellularLocation>
</comment>
<dbReference type="InterPro" id="IPR028166">
    <property type="entry name" value="UB2H"/>
</dbReference>
<keyword evidence="8" id="KW-0121">Carboxypeptidase</keyword>
<dbReference type="InterPro" id="IPR050396">
    <property type="entry name" value="Glycosyltr_51/Transpeptidase"/>
</dbReference>
<dbReference type="SUPFAM" id="SSF53955">
    <property type="entry name" value="Lysozyme-like"/>
    <property type="match status" value="1"/>
</dbReference>
<keyword evidence="29" id="KW-1185">Reference proteome</keyword>
<comment type="pathway">
    <text evidence="3 23">Cell wall biogenesis; peptidoglycan biosynthesis.</text>
</comment>
<organism evidence="28 29">
    <name type="scientific">Rheinheimera marina</name>
    <dbReference type="NCBI Taxonomy" id="1774958"/>
    <lineage>
        <taxon>Bacteria</taxon>
        <taxon>Pseudomonadati</taxon>
        <taxon>Pseudomonadota</taxon>
        <taxon>Gammaproteobacteria</taxon>
        <taxon>Chromatiales</taxon>
        <taxon>Chromatiaceae</taxon>
        <taxon>Rheinheimera</taxon>
    </lineage>
</organism>
<evidence type="ECO:0000259" key="25">
    <source>
        <dbReference type="Pfam" id="PF00905"/>
    </source>
</evidence>
<dbReference type="SUPFAM" id="SSF56601">
    <property type="entry name" value="beta-lactamase/transpeptidase-like"/>
    <property type="match status" value="1"/>
</dbReference>
<dbReference type="InterPro" id="IPR011813">
    <property type="entry name" value="PBP_1b"/>
</dbReference>
<feature type="domain" description="Glycosyl transferase family 51" evidence="26">
    <location>
        <begin position="164"/>
        <end position="340"/>
    </location>
</feature>
<dbReference type="InterPro" id="IPR023346">
    <property type="entry name" value="Lysozyme-like_dom_sf"/>
</dbReference>
<evidence type="ECO:0000259" key="26">
    <source>
        <dbReference type="Pfam" id="PF00912"/>
    </source>
</evidence>
<dbReference type="Proteomes" id="UP001595962">
    <property type="component" value="Unassembled WGS sequence"/>
</dbReference>
<feature type="domain" description="Bifunctional transglycosylase second" evidence="27">
    <location>
        <begin position="74"/>
        <end position="158"/>
    </location>
</feature>
<dbReference type="NCBIfam" id="TIGR02071">
    <property type="entry name" value="PBP_1b"/>
    <property type="match status" value="1"/>
</dbReference>
<evidence type="ECO:0000313" key="29">
    <source>
        <dbReference type="Proteomes" id="UP001595962"/>
    </source>
</evidence>
<evidence type="ECO:0000256" key="22">
    <source>
        <dbReference type="NCBIfam" id="TIGR02071"/>
    </source>
</evidence>
<evidence type="ECO:0000256" key="6">
    <source>
        <dbReference type="ARBA" id="ARBA00018637"/>
    </source>
</evidence>
<evidence type="ECO:0000256" key="20">
    <source>
        <dbReference type="ARBA" id="ARBA00034000"/>
    </source>
</evidence>
<dbReference type="PANTHER" id="PTHR32282">
    <property type="entry name" value="BINDING PROTEIN TRANSPEPTIDASE, PUTATIVE-RELATED"/>
    <property type="match status" value="1"/>
</dbReference>
<evidence type="ECO:0000313" key="28">
    <source>
        <dbReference type="EMBL" id="MFC4655169.1"/>
    </source>
</evidence>
<evidence type="ECO:0000256" key="7">
    <source>
        <dbReference type="ARBA" id="ARBA00022475"/>
    </source>
</evidence>
<evidence type="ECO:0000256" key="23">
    <source>
        <dbReference type="PIRNR" id="PIRNR002799"/>
    </source>
</evidence>
<feature type="transmembrane region" description="Helical" evidence="24">
    <location>
        <begin position="21"/>
        <end position="47"/>
    </location>
</feature>
<evidence type="ECO:0000256" key="9">
    <source>
        <dbReference type="ARBA" id="ARBA00022670"/>
    </source>
</evidence>
<evidence type="ECO:0000256" key="13">
    <source>
        <dbReference type="ARBA" id="ARBA00022960"/>
    </source>
</evidence>
<evidence type="ECO:0000256" key="8">
    <source>
        <dbReference type="ARBA" id="ARBA00022645"/>
    </source>
</evidence>
<dbReference type="EMBL" id="JBHSGB010000009">
    <property type="protein sequence ID" value="MFC4655169.1"/>
    <property type="molecule type" value="Genomic_DNA"/>
</dbReference>
<dbReference type="Pfam" id="PF00905">
    <property type="entry name" value="Transpeptidase"/>
    <property type="match status" value="1"/>
</dbReference>
<evidence type="ECO:0000256" key="19">
    <source>
        <dbReference type="ARBA" id="ARBA00032454"/>
    </source>
</evidence>
<name>A0ABV9JLV2_9GAMM</name>
<keyword evidence="24" id="KW-0812">Transmembrane</keyword>
<comment type="caution">
    <text evidence="28">The sequence shown here is derived from an EMBL/GenBank/DDBJ whole genome shotgun (WGS) entry which is preliminary data.</text>
</comment>
<dbReference type="Gene3D" id="3.40.710.10">
    <property type="entry name" value="DD-peptidase/beta-lactamase superfamily"/>
    <property type="match status" value="1"/>
</dbReference>
<comment type="function">
    <text evidence="1 23">Cell wall formation. Synthesis of cross-linked peptidoglycan from the lipid intermediates. The enzyme has a penicillin-insensitive transglycosylase N-terminal domain (formation of linear glycan strands) and a penicillin-sensitive transpeptidase C-terminal domain (cross-linking of the peptide subunits).</text>
</comment>
<evidence type="ECO:0000259" key="27">
    <source>
        <dbReference type="Pfam" id="PF14814"/>
    </source>
</evidence>
<dbReference type="InterPro" id="IPR012338">
    <property type="entry name" value="Beta-lactam/transpept-like"/>
</dbReference>
<evidence type="ECO:0000256" key="4">
    <source>
        <dbReference type="ARBA" id="ARBA00007090"/>
    </source>
</evidence>
<evidence type="ECO:0000256" key="15">
    <source>
        <dbReference type="ARBA" id="ARBA00023136"/>
    </source>
</evidence>
<dbReference type="Gene3D" id="1.10.3810.10">
    <property type="entry name" value="Biosynthetic peptidoglycan transglycosylase-like"/>
    <property type="match status" value="1"/>
</dbReference>
<evidence type="ECO:0000256" key="12">
    <source>
        <dbReference type="ARBA" id="ARBA00022801"/>
    </source>
</evidence>
<evidence type="ECO:0000256" key="14">
    <source>
        <dbReference type="ARBA" id="ARBA00022984"/>
    </source>
</evidence>